<keyword evidence="3" id="KW-1185">Reference proteome</keyword>
<organism evidence="2 3">
    <name type="scientific">Haemaphysalis longicornis</name>
    <name type="common">Bush tick</name>
    <dbReference type="NCBI Taxonomy" id="44386"/>
    <lineage>
        <taxon>Eukaryota</taxon>
        <taxon>Metazoa</taxon>
        <taxon>Ecdysozoa</taxon>
        <taxon>Arthropoda</taxon>
        <taxon>Chelicerata</taxon>
        <taxon>Arachnida</taxon>
        <taxon>Acari</taxon>
        <taxon>Parasitiformes</taxon>
        <taxon>Ixodida</taxon>
        <taxon>Ixodoidea</taxon>
        <taxon>Ixodidae</taxon>
        <taxon>Haemaphysalinae</taxon>
        <taxon>Haemaphysalis</taxon>
    </lineage>
</organism>
<reference evidence="2 3" key="1">
    <citation type="journal article" date="2020" name="Cell">
        <title>Large-Scale Comparative Analyses of Tick Genomes Elucidate Their Genetic Diversity and Vector Capacities.</title>
        <authorList>
            <consortium name="Tick Genome and Microbiome Consortium (TIGMIC)"/>
            <person name="Jia N."/>
            <person name="Wang J."/>
            <person name="Shi W."/>
            <person name="Du L."/>
            <person name="Sun Y."/>
            <person name="Zhan W."/>
            <person name="Jiang J.F."/>
            <person name="Wang Q."/>
            <person name="Zhang B."/>
            <person name="Ji P."/>
            <person name="Bell-Sakyi L."/>
            <person name="Cui X.M."/>
            <person name="Yuan T.T."/>
            <person name="Jiang B.G."/>
            <person name="Yang W.F."/>
            <person name="Lam T.T."/>
            <person name="Chang Q.C."/>
            <person name="Ding S.J."/>
            <person name="Wang X.J."/>
            <person name="Zhu J.G."/>
            <person name="Ruan X.D."/>
            <person name="Zhao L."/>
            <person name="Wei J.T."/>
            <person name="Ye R.Z."/>
            <person name="Que T.C."/>
            <person name="Du C.H."/>
            <person name="Zhou Y.H."/>
            <person name="Cheng J.X."/>
            <person name="Dai P.F."/>
            <person name="Guo W.B."/>
            <person name="Han X.H."/>
            <person name="Huang E.J."/>
            <person name="Li L.F."/>
            <person name="Wei W."/>
            <person name="Gao Y.C."/>
            <person name="Liu J.Z."/>
            <person name="Shao H.Z."/>
            <person name="Wang X."/>
            <person name="Wang C.C."/>
            <person name="Yang T.C."/>
            <person name="Huo Q.B."/>
            <person name="Li W."/>
            <person name="Chen H.Y."/>
            <person name="Chen S.E."/>
            <person name="Zhou L.G."/>
            <person name="Ni X.B."/>
            <person name="Tian J.H."/>
            <person name="Sheng Y."/>
            <person name="Liu T."/>
            <person name="Pan Y.S."/>
            <person name="Xia L.Y."/>
            <person name="Li J."/>
            <person name="Zhao F."/>
            <person name="Cao W.C."/>
        </authorList>
    </citation>
    <scope>NUCLEOTIDE SEQUENCE [LARGE SCALE GENOMIC DNA]</scope>
    <source>
        <strain evidence="2">HaeL-2018</strain>
    </source>
</reference>
<gene>
    <name evidence="2" type="ORF">HPB48_020401</name>
</gene>
<accession>A0A9J6G7A8</accession>
<name>A0A9J6G7A8_HAELO</name>
<dbReference type="Pfam" id="PF02995">
    <property type="entry name" value="DUF229"/>
    <property type="match status" value="2"/>
</dbReference>
<dbReference type="InterPro" id="IPR004245">
    <property type="entry name" value="DUF229"/>
</dbReference>
<dbReference type="SUPFAM" id="SSF53649">
    <property type="entry name" value="Alkaline phosphatase-like"/>
    <property type="match status" value="1"/>
</dbReference>
<dbReference type="GO" id="GO:0005615">
    <property type="term" value="C:extracellular space"/>
    <property type="evidence" value="ECO:0007669"/>
    <property type="project" value="TreeGrafter"/>
</dbReference>
<dbReference type="EMBL" id="JABSTR010000005">
    <property type="protein sequence ID" value="KAH9370408.1"/>
    <property type="molecule type" value="Genomic_DNA"/>
</dbReference>
<dbReference type="Gene3D" id="3.40.720.10">
    <property type="entry name" value="Alkaline Phosphatase, subunit A"/>
    <property type="match status" value="1"/>
</dbReference>
<dbReference type="OMA" id="CHYSIVS"/>
<protein>
    <submittedName>
        <fullName evidence="2">Uncharacterized protein</fullName>
    </submittedName>
</protein>
<dbReference type="CDD" id="cd16021">
    <property type="entry name" value="ALP_like"/>
    <property type="match status" value="1"/>
</dbReference>
<evidence type="ECO:0000313" key="3">
    <source>
        <dbReference type="Proteomes" id="UP000821853"/>
    </source>
</evidence>
<dbReference type="Proteomes" id="UP000821853">
    <property type="component" value="Chromosome 3"/>
</dbReference>
<dbReference type="PANTHER" id="PTHR10974:SF1">
    <property type="entry name" value="FI08016P-RELATED"/>
    <property type="match status" value="1"/>
</dbReference>
<comment type="caution">
    <text evidence="2">The sequence shown here is derived from an EMBL/GenBank/DDBJ whole genome shotgun (WGS) entry which is preliminary data.</text>
</comment>
<sequence length="657" mass="74986">MDGTYCAASQPALECKKITTPPIPHRAVAVAARLTSSLIIHLSPTVPSHQRPTRRRRSDNDGKRLAKATRQTNGLNFIVVRVLTLQSVYVGAALTEASAEEHDAVFERLPFSHSRCSLPLYDPYHWTIRYSVNVTDFDYENMCSRRRPTVISQNGDTFTLHSGALRVVYNISENSNVTCHYQEVFRNESSTFPDLMPVLGPKVPLLFGRPLQAKEAEYVQISCQVNDTVLFTEHFLIPRQKDIPARIADLGDTFGQGHNDRISVLVLGIDSTSRMNFHRHMTRTRKYLTEELHAFEFWGLNKVGESSFANQIPLLSGIAGPDAESLFRNYYFDNFPILWNTYKRKGYTTLFLEEMPHYGLFTYPTFRGFRRSPTDYYPVSILRHMDDTDYKNRFCMGSRLKTKGIKVIDEPLENFFKELSANRIFQNTALLILSDHGTRIGPYRMSEIGRKEDMMPFCFLVLPKRFLATYPRAAAQLEVNQRRLITPYDLHATLLSLSALPVLKPEPTNKGLNLFGRIPPERTCEDAFISPEFCACIGSVSQLDDPRIALGFANYAVSYINALAELHFPAKCVVWKLSSLDEKTFLGGRVAGKAVVRILITTVPTAHFEVYGTLHNESFSEKHVDFFQRLDWYRNDTWCLPKSRWQKGVHVPVGLRK</sequence>
<dbReference type="VEuPathDB" id="VectorBase:HLOH_054591"/>
<dbReference type="PANTHER" id="PTHR10974">
    <property type="entry name" value="FI08016P-RELATED"/>
    <property type="match status" value="1"/>
</dbReference>
<feature type="region of interest" description="Disordered" evidence="1">
    <location>
        <begin position="45"/>
        <end position="66"/>
    </location>
</feature>
<dbReference type="AlphaFoldDB" id="A0A9J6G7A8"/>
<dbReference type="InterPro" id="IPR017850">
    <property type="entry name" value="Alkaline_phosphatase_core_sf"/>
</dbReference>
<dbReference type="OrthoDB" id="413313at2759"/>
<evidence type="ECO:0000313" key="2">
    <source>
        <dbReference type="EMBL" id="KAH9370408.1"/>
    </source>
</evidence>
<proteinExistence type="predicted"/>
<evidence type="ECO:0000256" key="1">
    <source>
        <dbReference type="SAM" id="MobiDB-lite"/>
    </source>
</evidence>